<evidence type="ECO:0000313" key="1">
    <source>
        <dbReference type="EMBL" id="CYV43317.1"/>
    </source>
</evidence>
<name>A0A0Z8IXA4_STRSU</name>
<protein>
    <submittedName>
        <fullName evidence="1">Uncharacterized protein</fullName>
    </submittedName>
</protein>
<reference evidence="1 2" key="1">
    <citation type="submission" date="2016-02" db="EMBL/GenBank/DDBJ databases">
        <authorList>
            <consortium name="Pathogen Informatics"/>
        </authorList>
    </citation>
    <scope>NUCLEOTIDE SEQUENCE [LARGE SCALE GENOMIC DNA]</scope>
    <source>
        <strain evidence="1 2">LSS64</strain>
    </source>
</reference>
<gene>
    <name evidence="1" type="ORF">ERS132426_01597</name>
</gene>
<organism evidence="1 2">
    <name type="scientific">Streptococcus suis</name>
    <dbReference type="NCBI Taxonomy" id="1307"/>
    <lineage>
        <taxon>Bacteria</taxon>
        <taxon>Bacillati</taxon>
        <taxon>Bacillota</taxon>
        <taxon>Bacilli</taxon>
        <taxon>Lactobacillales</taxon>
        <taxon>Streptococcaceae</taxon>
        <taxon>Streptococcus</taxon>
    </lineage>
</organism>
<dbReference type="AlphaFoldDB" id="A0A0Z8IXA4"/>
<dbReference type="Proteomes" id="UP000074850">
    <property type="component" value="Unassembled WGS sequence"/>
</dbReference>
<sequence>MILKVKVVSAIRPFERASFQNIVAQEYAFGVLPSKLHSVVNYSEFCVKIGQWVYIDDYLKRVVGVEEAEGL</sequence>
<accession>A0A0Z8IXA4</accession>
<proteinExistence type="predicted"/>
<evidence type="ECO:0000313" key="2">
    <source>
        <dbReference type="Proteomes" id="UP000074850"/>
    </source>
</evidence>
<dbReference type="EMBL" id="FIHM01000039">
    <property type="protein sequence ID" value="CYV43317.1"/>
    <property type="molecule type" value="Genomic_DNA"/>
</dbReference>